<gene>
    <name evidence="6" type="ORF">OCH239_03555</name>
</gene>
<evidence type="ECO:0000256" key="5">
    <source>
        <dbReference type="SAM" id="MobiDB-lite"/>
    </source>
</evidence>
<dbReference type="Proteomes" id="UP000022447">
    <property type="component" value="Unassembled WGS sequence"/>
</dbReference>
<proteinExistence type="inferred from homology"/>
<comment type="cofactor">
    <cofactor evidence="1 4">
        <name>pyridoxal 5'-phosphate</name>
        <dbReference type="ChEBI" id="CHEBI:597326"/>
    </cofactor>
</comment>
<dbReference type="Gene3D" id="3.90.1150.10">
    <property type="entry name" value="Aspartate Aminotransferase, domain 1"/>
    <property type="match status" value="1"/>
</dbReference>
<dbReference type="AlphaFoldDB" id="X7EE96"/>
<dbReference type="SUPFAM" id="SSF53383">
    <property type="entry name" value="PLP-dependent transferases"/>
    <property type="match status" value="1"/>
</dbReference>
<feature type="modified residue" description="N6-(pyridoxal phosphate)lysine" evidence="3">
    <location>
        <position position="210"/>
    </location>
</feature>
<dbReference type="InterPro" id="IPR015421">
    <property type="entry name" value="PyrdxlP-dep_Trfase_major"/>
</dbReference>
<comment type="caution">
    <text evidence="6">The sequence shown here is derived from an EMBL/GenBank/DDBJ whole genome shotgun (WGS) entry which is preliminary data.</text>
</comment>
<evidence type="ECO:0000256" key="3">
    <source>
        <dbReference type="PIRSR" id="PIRSR001434-2"/>
    </source>
</evidence>
<dbReference type="InterPro" id="IPR000277">
    <property type="entry name" value="Cys/Met-Metab_PyrdxlP-dep_enz"/>
</dbReference>
<dbReference type="GO" id="GO:0016846">
    <property type="term" value="F:carbon-sulfur lyase activity"/>
    <property type="evidence" value="ECO:0007669"/>
    <property type="project" value="TreeGrafter"/>
</dbReference>
<dbReference type="CDD" id="cd00614">
    <property type="entry name" value="CGS_like"/>
    <property type="match status" value="1"/>
</dbReference>
<dbReference type="PANTHER" id="PTHR11808">
    <property type="entry name" value="TRANS-SULFURATION ENZYME FAMILY MEMBER"/>
    <property type="match status" value="1"/>
</dbReference>
<dbReference type="Pfam" id="PF01053">
    <property type="entry name" value="Cys_Met_Meta_PP"/>
    <property type="match status" value="1"/>
</dbReference>
<comment type="similarity">
    <text evidence="4">Belongs to the trans-sulfuration enzymes family.</text>
</comment>
<dbReference type="RefSeq" id="WP_051489433.1">
    <property type="nucleotide sequence ID" value="NZ_JALZ01000011.1"/>
</dbReference>
<dbReference type="FunFam" id="3.40.640.10:FF:000046">
    <property type="entry name" value="Cystathionine gamma-lyase"/>
    <property type="match status" value="1"/>
</dbReference>
<dbReference type="PATRIC" id="fig|1449350.3.peg.2452"/>
<evidence type="ECO:0000313" key="7">
    <source>
        <dbReference type="Proteomes" id="UP000022447"/>
    </source>
</evidence>
<dbReference type="GO" id="GO:0030170">
    <property type="term" value="F:pyridoxal phosphate binding"/>
    <property type="evidence" value="ECO:0007669"/>
    <property type="project" value="InterPro"/>
</dbReference>
<name>X7EE96_9RHOB</name>
<dbReference type="PANTHER" id="PTHR11808:SF89">
    <property type="entry name" value="METHIONINE GAMMA-LYASE"/>
    <property type="match status" value="1"/>
</dbReference>
<dbReference type="eggNOG" id="COG0626">
    <property type="taxonomic scope" value="Bacteria"/>
</dbReference>
<dbReference type="Gene3D" id="3.40.640.10">
    <property type="entry name" value="Type I PLP-dependent aspartate aminotransferase-like (Major domain)"/>
    <property type="match status" value="1"/>
</dbReference>
<dbReference type="InterPro" id="IPR015422">
    <property type="entry name" value="PyrdxlP-dep_Trfase_small"/>
</dbReference>
<organism evidence="6 7">
    <name type="scientific">Roseivivax halodurans JCM 10272</name>
    <dbReference type="NCBI Taxonomy" id="1449350"/>
    <lineage>
        <taxon>Bacteria</taxon>
        <taxon>Pseudomonadati</taxon>
        <taxon>Pseudomonadota</taxon>
        <taxon>Alphaproteobacteria</taxon>
        <taxon>Rhodobacterales</taxon>
        <taxon>Roseobacteraceae</taxon>
        <taxon>Roseivivax</taxon>
    </lineage>
</organism>
<evidence type="ECO:0000256" key="2">
    <source>
        <dbReference type="ARBA" id="ARBA00022898"/>
    </source>
</evidence>
<evidence type="ECO:0000313" key="6">
    <source>
        <dbReference type="EMBL" id="ETX14379.1"/>
    </source>
</evidence>
<reference evidence="6 7" key="1">
    <citation type="submission" date="2014-01" db="EMBL/GenBank/DDBJ databases">
        <title>Roseivivax halodurans JCM 10272 Genome Sequencing.</title>
        <authorList>
            <person name="Lai Q."/>
            <person name="Li G."/>
            <person name="Shao Z."/>
        </authorList>
    </citation>
    <scope>NUCLEOTIDE SEQUENCE [LARGE SCALE GENOMIC DNA]</scope>
    <source>
        <strain evidence="6 7">JCM 10272</strain>
    </source>
</reference>
<dbReference type="STRING" id="1449350.OCH239_03555"/>
<dbReference type="EMBL" id="JALZ01000011">
    <property type="protein sequence ID" value="ETX14379.1"/>
    <property type="molecule type" value="Genomic_DNA"/>
</dbReference>
<dbReference type="GO" id="GO:0019346">
    <property type="term" value="P:transsulfuration"/>
    <property type="evidence" value="ECO:0007669"/>
    <property type="project" value="InterPro"/>
</dbReference>
<dbReference type="PIRSF" id="PIRSF001434">
    <property type="entry name" value="CGS"/>
    <property type="match status" value="1"/>
</dbReference>
<protein>
    <submittedName>
        <fullName evidence="6">Cystathionine gamma-synthase</fullName>
    </submittedName>
</protein>
<dbReference type="InterPro" id="IPR015424">
    <property type="entry name" value="PyrdxlP-dep_Trfase"/>
</dbReference>
<evidence type="ECO:0000256" key="4">
    <source>
        <dbReference type="RuleBase" id="RU362118"/>
    </source>
</evidence>
<feature type="region of interest" description="Disordered" evidence="5">
    <location>
        <begin position="1"/>
        <end position="20"/>
    </location>
</feature>
<sequence>MSDETRPRVKPTLMRPGGMIPEASAPVVTPLMPSVVYASETPDALDDQYEGRARGYTYAREGHPNAEVLARRIDALEGIEGGLVTASGMAAVTAALMGICRAGDHVVGGDQLYGRSLRLMREDLPRLGIETTLADQTDAEAIAAALRPETRMVLIEVVSNPTLRIADMAGIAALCAERGVLLVIDNTFTTPAAVKAVEHGADIVIHSVTKLLAGHSDVTLGWVAAKDPELKTAITNFAVTTGLTPSPFDCWLAERGLLTFGLRFERAQANARALADHLARQTGLKQVLYPTRDDHPDRARAQAVLRGQGGHMVTFELEGGRAAANAFAKGASDLAFAPTLGDVGTTLSHPASSSHRALTPEARAAIGISEGTFRVSVGLEETEALLAAIDKGLAAARDAG</sequence>
<dbReference type="OrthoDB" id="9805807at2"/>
<keyword evidence="7" id="KW-1185">Reference proteome</keyword>
<dbReference type="GO" id="GO:0005737">
    <property type="term" value="C:cytoplasm"/>
    <property type="evidence" value="ECO:0007669"/>
    <property type="project" value="TreeGrafter"/>
</dbReference>
<evidence type="ECO:0000256" key="1">
    <source>
        <dbReference type="ARBA" id="ARBA00001933"/>
    </source>
</evidence>
<accession>X7EE96</accession>
<keyword evidence="2 3" id="KW-0663">Pyridoxal phosphate</keyword>